<keyword evidence="7" id="KW-1017">Isopeptide bond</keyword>
<keyword evidence="8" id="KW-0808">Transferase</keyword>
<dbReference type="Gene3D" id="3.90.1750.10">
    <property type="entry name" value="Hect, E3 ligase catalytic domains"/>
    <property type="match status" value="1"/>
</dbReference>
<proteinExistence type="inferred from homology"/>
<evidence type="ECO:0000256" key="21">
    <source>
        <dbReference type="PROSITE-ProRule" id="PRU00104"/>
    </source>
</evidence>
<evidence type="ECO:0000256" key="19">
    <source>
        <dbReference type="ARBA" id="ARBA00077269"/>
    </source>
</evidence>
<keyword evidence="14" id="KW-0832">Ubl conjugation</keyword>
<feature type="compositionally biased region" description="Basic residues" evidence="22">
    <location>
        <begin position="750"/>
        <end position="762"/>
    </location>
</feature>
<dbReference type="GO" id="GO:0000166">
    <property type="term" value="F:nucleotide binding"/>
    <property type="evidence" value="ECO:0007669"/>
    <property type="project" value="UniProtKB-KW"/>
</dbReference>
<dbReference type="GO" id="GO:0061630">
    <property type="term" value="F:ubiquitin protein ligase activity"/>
    <property type="evidence" value="ECO:0007669"/>
    <property type="project" value="UniProtKB-EC"/>
</dbReference>
<dbReference type="Gene3D" id="3.40.50.1000">
    <property type="entry name" value="HAD superfamily/HAD-like"/>
    <property type="match status" value="1"/>
</dbReference>
<evidence type="ECO:0000256" key="2">
    <source>
        <dbReference type="ARBA" id="ARBA00000885"/>
    </source>
</evidence>
<comment type="similarity">
    <text evidence="16">Belongs to the UBE3C family.</text>
</comment>
<dbReference type="OrthoDB" id="8068875at2759"/>
<evidence type="ECO:0000256" key="16">
    <source>
        <dbReference type="ARBA" id="ARBA00061050"/>
    </source>
</evidence>
<dbReference type="CDD" id="cd00078">
    <property type="entry name" value="HECTc"/>
    <property type="match status" value="1"/>
</dbReference>
<dbReference type="GO" id="GO:0005737">
    <property type="term" value="C:cytoplasm"/>
    <property type="evidence" value="ECO:0007669"/>
    <property type="project" value="InterPro"/>
</dbReference>
<dbReference type="SMART" id="SM00119">
    <property type="entry name" value="HECTc"/>
    <property type="match status" value="1"/>
</dbReference>
<dbReference type="GO" id="GO:0009966">
    <property type="term" value="P:regulation of signal transduction"/>
    <property type="evidence" value="ECO:0007669"/>
    <property type="project" value="UniProtKB-ARBA"/>
</dbReference>
<feature type="non-terminal residue" evidence="24">
    <location>
        <position position="1"/>
    </location>
</feature>
<dbReference type="FunFam" id="1.10.150.340:FF:000001">
    <property type="entry name" value="Cytosolic 5-nucleotidase 3-like"/>
    <property type="match status" value="1"/>
</dbReference>
<feature type="region of interest" description="Disordered" evidence="22">
    <location>
        <begin position="677"/>
        <end position="698"/>
    </location>
</feature>
<organism evidence="24 25">
    <name type="scientific">Lucilia cuprina</name>
    <name type="common">Green bottle fly</name>
    <name type="synonym">Australian sheep blowfly</name>
    <dbReference type="NCBI Taxonomy" id="7375"/>
    <lineage>
        <taxon>Eukaryota</taxon>
        <taxon>Metazoa</taxon>
        <taxon>Ecdysozoa</taxon>
        <taxon>Arthropoda</taxon>
        <taxon>Hexapoda</taxon>
        <taxon>Insecta</taxon>
        <taxon>Pterygota</taxon>
        <taxon>Neoptera</taxon>
        <taxon>Endopterygota</taxon>
        <taxon>Diptera</taxon>
        <taxon>Brachycera</taxon>
        <taxon>Muscomorpha</taxon>
        <taxon>Oestroidea</taxon>
        <taxon>Calliphoridae</taxon>
        <taxon>Luciliinae</taxon>
        <taxon>Lucilia</taxon>
    </lineage>
</organism>
<dbReference type="FunFam" id="3.90.1750.10:FF:000014">
    <property type="entry name" value="Putative Ubiquitin-protein ligase E3C"/>
    <property type="match status" value="1"/>
</dbReference>
<dbReference type="PROSITE" id="PS50237">
    <property type="entry name" value="HECT"/>
    <property type="match status" value="1"/>
</dbReference>
<dbReference type="SUPFAM" id="SSF56204">
    <property type="entry name" value="Hect, E3 ligase catalytic domain"/>
    <property type="match status" value="1"/>
</dbReference>
<dbReference type="GO" id="GO:0000209">
    <property type="term" value="P:protein polyubiquitination"/>
    <property type="evidence" value="ECO:0007669"/>
    <property type="project" value="InterPro"/>
</dbReference>
<evidence type="ECO:0000259" key="23">
    <source>
        <dbReference type="PROSITE" id="PS50237"/>
    </source>
</evidence>
<evidence type="ECO:0000256" key="3">
    <source>
        <dbReference type="ARBA" id="ARBA00004906"/>
    </source>
</evidence>
<gene>
    <name evidence="24" type="ORF">FF38_11339</name>
</gene>
<evidence type="ECO:0000256" key="14">
    <source>
        <dbReference type="ARBA" id="ARBA00022843"/>
    </source>
</evidence>
<dbReference type="FunFam" id="3.40.50.1000:FF:000032">
    <property type="entry name" value="Cytosolic 5-nucleotidase 3-like"/>
    <property type="match status" value="1"/>
</dbReference>
<dbReference type="PANTHER" id="PTHR45700">
    <property type="entry name" value="UBIQUITIN-PROTEIN LIGASE E3C"/>
    <property type="match status" value="1"/>
</dbReference>
<comment type="subunit">
    <text evidence="17">Interacts with 26S proteasomes. Interacts (via the HECT domain) with UBE2D1 and, less efficiently, with UBE2L3.</text>
</comment>
<evidence type="ECO:0000256" key="15">
    <source>
        <dbReference type="ARBA" id="ARBA00023080"/>
    </source>
</evidence>
<comment type="pathway">
    <text evidence="3">Protein modification; protein ubiquitination.</text>
</comment>
<keyword evidence="10" id="KW-0547">Nucleotide-binding</keyword>
<dbReference type="Pfam" id="PF05822">
    <property type="entry name" value="UMPH-1"/>
    <property type="match status" value="1"/>
</dbReference>
<evidence type="ECO:0000256" key="9">
    <source>
        <dbReference type="ARBA" id="ARBA00022723"/>
    </source>
</evidence>
<dbReference type="GO" id="GO:0006511">
    <property type="term" value="P:ubiquitin-dependent protein catabolic process"/>
    <property type="evidence" value="ECO:0007669"/>
    <property type="project" value="TreeGrafter"/>
</dbReference>
<dbReference type="FunFam" id="3.30.2410.10:FF:000011">
    <property type="entry name" value="Putative Ubiquitin-protein ligase E3C"/>
    <property type="match status" value="1"/>
</dbReference>
<dbReference type="GO" id="GO:0008253">
    <property type="term" value="F:5'-nucleotidase activity"/>
    <property type="evidence" value="ECO:0007669"/>
    <property type="project" value="UniProtKB-EC"/>
</dbReference>
<evidence type="ECO:0000256" key="22">
    <source>
        <dbReference type="SAM" id="MobiDB-lite"/>
    </source>
</evidence>
<comment type="catalytic activity">
    <reaction evidence="2">
        <text>S-ubiquitinyl-[E2 ubiquitin-conjugating enzyme]-L-cysteine + [acceptor protein]-L-lysine = [E2 ubiquitin-conjugating enzyme]-L-cysteine + N(6)-ubiquitinyl-[acceptor protein]-L-lysine.</text>
        <dbReference type="EC" id="2.3.2.26"/>
    </reaction>
</comment>
<dbReference type="SUPFAM" id="SSF56784">
    <property type="entry name" value="HAD-like"/>
    <property type="match status" value="1"/>
</dbReference>
<keyword evidence="12" id="KW-0378">Hydrolase</keyword>
<feature type="domain" description="HECT" evidence="23">
    <location>
        <begin position="1161"/>
        <end position="1498"/>
    </location>
</feature>
<evidence type="ECO:0000256" key="6">
    <source>
        <dbReference type="ARBA" id="ARBA00012643"/>
    </source>
</evidence>
<evidence type="ECO:0000256" key="4">
    <source>
        <dbReference type="ARBA" id="ARBA00008389"/>
    </source>
</evidence>
<evidence type="ECO:0000256" key="17">
    <source>
        <dbReference type="ARBA" id="ARBA00063372"/>
    </source>
</evidence>
<feature type="active site" description="Glycyl thioester intermediate" evidence="21">
    <location>
        <position position="1466"/>
    </location>
</feature>
<comment type="similarity">
    <text evidence="4">Belongs to the pyrimidine 5'-nucleotidase family.</text>
</comment>
<keyword evidence="25" id="KW-1185">Reference proteome</keyword>
<evidence type="ECO:0000256" key="7">
    <source>
        <dbReference type="ARBA" id="ARBA00022499"/>
    </source>
</evidence>
<dbReference type="PANTHER" id="PTHR45700:SF2">
    <property type="entry name" value="UBIQUITIN-PROTEIN LIGASE E3C"/>
    <property type="match status" value="1"/>
</dbReference>
<dbReference type="InterPro" id="IPR035983">
    <property type="entry name" value="Hect_E3_ubiquitin_ligase"/>
</dbReference>
<keyword evidence="9" id="KW-0479">Metal-binding</keyword>
<dbReference type="Proteomes" id="UP000037069">
    <property type="component" value="Unassembled WGS sequence"/>
</dbReference>
<dbReference type="Gene3D" id="1.10.150.340">
    <property type="entry name" value="Pyrimidine 5'-nucleotidase (UMPH-1), N-terminal domain"/>
    <property type="match status" value="1"/>
</dbReference>
<evidence type="ECO:0000256" key="10">
    <source>
        <dbReference type="ARBA" id="ARBA00022741"/>
    </source>
</evidence>
<sequence length="1498" mass="171805">AAAPPIFTRILDRIMMGSSTEMNQQEDNTMDEISIRLQDIKQLCDDHCKIKDPARVERILNEFVRGGTERLQLVSDFDYTITKQRTADGKPVLSSFGILNACKSLPANFIEESDKLYHKYRPIEIDPHIPTKDKIKHMIDWWTKTGELLVGFPLGQSEIDGIAGKYKDALRDRTNVLFETLNRLDIPVLVFSAGLGNSVISVLQQANVMYSNVKVVSNFLQYKDGLLNGFQQPMIHTFNKNETALDGSEYYDLVHSRDHIIVMGDSIGDADMANGVPSSSHIIKIGFLFDHPEQNLERYMNAFDIVLIDDQTMDVPLALLSAIENFQQRLQSNSTSKNEAQIKKGQNHYKKIMFGFDGEYRRKPSQSFGGASTSSDRETIIRKAAEERLKRNQMRRENNGAIVLQSYLRSFIHRQRRKRYERETFDEFLRTHRDKLTQDENLAFLLKRIIFFYNTKETKDGERLIDICQHVLKNPARLVQNSTTDAVWLHRLKKLLDLCIIQLTSVQQTSQAIPLRMLETFTAETSIERYVENEQLIQTYLDRIFRYLVDKDYYKRLRELLEQKCPPLDGETLHPPNQFSEAIYQLMLRPLLLANKAASGFSYGNIICQSFTKHILALPYTDCIRYFLLPCFAECSEFPFEYLLKTLQQCTRTQLPEKMQIDSSPVVTFTGASAAESLNTTSNSSSPSSNKGMEDKSQEPTKIFSTFLLHSLLMLDRKQLKSLHAKSLLGDYIKVIAEVSPKILQLPKSSLKHTGHHQRYHPHASEDTSSDDDSEDEEEEDQYQNKRNLQSMDTVDVMTMSIPLSEIEKDSLLECIQLLNEGERVHSILDYIEEYLKDEDVLYGLCEICHNLMIYNKMAMFEYKLLYTLAFMPNFIRAVWFTLIAQSKQQGFNAPLTLISKGVVPKQAGAESFVPLLATFCMLFGRLLPTLHDVEFCDEKLLIEKPLQPTLHVRLMPFSLAEIVQLSKTLKEVSLGLVELAFPETRSNLNQHYRFVLGRSDSDDKKIKQQKLIWSNLLKVVVFVLNQIHTRDLRLGFCPELHWTVSRLDLPLDRPADLPLTRGSRTRGIRPFQPIRDFTREDFENGPPMSTKQIRSITILREIPFVVAFSKRVGILQGLVAADKMRVQGHLQAFLQGPSITLTVRRTHLYEDAYDKLRPENEPDLRLKFRVQFVSSLGLDEAGIDGGGVFREFLSELIKTAFDPNRGFFMVTTDNKLYPNPNVGDLVPDFEKHYYFIGRILGKAIYENLLVELPLAEFFLTKLAGKYADVDIHQLASLDPELYKNLLYLKDYEGDVSELNLDFTVASSSFGQTQVIELKPQGQSIPVTNSNRIEYLQLMADYKLNVQIRQHCIAFRKGLSNVLPVEWLYMFSNKELQILISGAEIPIDLEDLKKHCKYGGEYSPEHPSIVAFWSALESFDDLQKRQLLKFVTSCSRPPLLGFKDLDPPFFIQNAGDMERLPTASTCTNLLKLPPFKTVEQMREKLLYAIQSGVGFELS</sequence>
<evidence type="ECO:0000256" key="12">
    <source>
        <dbReference type="ARBA" id="ARBA00022801"/>
    </source>
</evidence>
<dbReference type="SFLD" id="SFLDG01128">
    <property type="entry name" value="C1.4:_5'-Nucleotidase_Like"/>
    <property type="match status" value="1"/>
</dbReference>
<evidence type="ECO:0000256" key="5">
    <source>
        <dbReference type="ARBA" id="ARBA00012485"/>
    </source>
</evidence>
<dbReference type="InterPro" id="IPR000569">
    <property type="entry name" value="HECT_dom"/>
</dbReference>
<dbReference type="NCBIfam" id="TIGR01544">
    <property type="entry name" value="HAD-SF-IE"/>
    <property type="match status" value="1"/>
</dbReference>
<dbReference type="FunFam" id="3.30.2160.10:FF:000002">
    <property type="entry name" value="Putative Ubiquitin-protein ligase E3C"/>
    <property type="match status" value="1"/>
</dbReference>
<feature type="region of interest" description="Disordered" evidence="22">
    <location>
        <begin position="750"/>
        <end position="788"/>
    </location>
</feature>
<keyword evidence="13" id="KW-0460">Magnesium</keyword>
<comment type="caution">
    <text evidence="24">The sequence shown here is derived from an EMBL/GenBank/DDBJ whole genome shotgun (WGS) entry which is preliminary data.</text>
</comment>
<keyword evidence="11 21" id="KW-0833">Ubl conjugation pathway</keyword>
<comment type="catalytic activity">
    <reaction evidence="1">
        <text>a ribonucleoside 5'-phosphate + H2O = a ribonucleoside + phosphate</text>
        <dbReference type="Rhea" id="RHEA:12484"/>
        <dbReference type="ChEBI" id="CHEBI:15377"/>
        <dbReference type="ChEBI" id="CHEBI:18254"/>
        <dbReference type="ChEBI" id="CHEBI:43474"/>
        <dbReference type="ChEBI" id="CHEBI:58043"/>
        <dbReference type="EC" id="3.1.3.5"/>
    </reaction>
</comment>
<evidence type="ECO:0000256" key="18">
    <source>
        <dbReference type="ARBA" id="ARBA00067506"/>
    </source>
</evidence>
<dbReference type="InterPro" id="IPR023214">
    <property type="entry name" value="HAD_sf"/>
</dbReference>
<protein>
    <recommendedName>
        <fullName evidence="18">Ubiquitin-protein ligase E3C</fullName>
        <ecNumber evidence="5">2.3.2.26</ecNumber>
        <ecNumber evidence="6">3.1.3.5</ecNumber>
    </recommendedName>
    <alternativeName>
        <fullName evidence="19">HECT-type ubiquitin transferase E3C</fullName>
    </alternativeName>
    <alternativeName>
        <fullName evidence="20">RTA-associated ubiquitin ligase</fullName>
    </alternativeName>
</protein>
<evidence type="ECO:0000256" key="11">
    <source>
        <dbReference type="ARBA" id="ARBA00022786"/>
    </source>
</evidence>
<dbReference type="Gene3D" id="3.30.2410.10">
    <property type="entry name" value="Hect, E3 ligase catalytic domain"/>
    <property type="match status" value="1"/>
</dbReference>
<dbReference type="InterPro" id="IPR036412">
    <property type="entry name" value="HAD-like_sf"/>
</dbReference>
<dbReference type="EC" id="2.3.2.26" evidence="5"/>
<dbReference type="GO" id="GO:0000287">
    <property type="term" value="F:magnesium ion binding"/>
    <property type="evidence" value="ECO:0007669"/>
    <property type="project" value="InterPro"/>
</dbReference>
<dbReference type="InterPro" id="IPR044611">
    <property type="entry name" value="E3A/B/C-like"/>
</dbReference>
<dbReference type="InterPro" id="IPR006434">
    <property type="entry name" value="Pyrimidine_nucleotidase_eu"/>
</dbReference>
<accession>A0A0L0C605</accession>
<dbReference type="Pfam" id="PF00632">
    <property type="entry name" value="HECT"/>
    <property type="match status" value="1"/>
</dbReference>
<reference evidence="24 25" key="1">
    <citation type="journal article" date="2015" name="Nat. Commun.">
        <title>Lucilia cuprina genome unlocks parasitic fly biology to underpin future interventions.</title>
        <authorList>
            <person name="Anstead C.A."/>
            <person name="Korhonen P.K."/>
            <person name="Young N.D."/>
            <person name="Hall R.S."/>
            <person name="Jex A.R."/>
            <person name="Murali S.C."/>
            <person name="Hughes D.S."/>
            <person name="Lee S.F."/>
            <person name="Perry T."/>
            <person name="Stroehlein A.J."/>
            <person name="Ansell B.R."/>
            <person name="Breugelmans B."/>
            <person name="Hofmann A."/>
            <person name="Qu J."/>
            <person name="Dugan S."/>
            <person name="Lee S.L."/>
            <person name="Chao H."/>
            <person name="Dinh H."/>
            <person name="Han Y."/>
            <person name="Doddapaneni H.V."/>
            <person name="Worley K.C."/>
            <person name="Muzny D.M."/>
            <person name="Ioannidis P."/>
            <person name="Waterhouse R.M."/>
            <person name="Zdobnov E.M."/>
            <person name="James P.J."/>
            <person name="Bagnall N.H."/>
            <person name="Kotze A.C."/>
            <person name="Gibbs R.A."/>
            <person name="Richards S."/>
            <person name="Batterham P."/>
            <person name="Gasser R.B."/>
        </authorList>
    </citation>
    <scope>NUCLEOTIDE SEQUENCE [LARGE SCALE GENOMIC DNA]</scope>
    <source>
        <strain evidence="24 25">LS</strain>
        <tissue evidence="24">Full body</tissue>
    </source>
</reference>
<evidence type="ECO:0000313" key="24">
    <source>
        <dbReference type="EMBL" id="KNC27715.1"/>
    </source>
</evidence>
<feature type="compositionally biased region" description="Low complexity" evidence="22">
    <location>
        <begin position="677"/>
        <end position="690"/>
    </location>
</feature>
<evidence type="ECO:0000256" key="13">
    <source>
        <dbReference type="ARBA" id="ARBA00022842"/>
    </source>
</evidence>
<evidence type="ECO:0000256" key="20">
    <source>
        <dbReference type="ARBA" id="ARBA00081642"/>
    </source>
</evidence>
<name>A0A0L0C605_LUCCU</name>
<evidence type="ECO:0000313" key="25">
    <source>
        <dbReference type="Proteomes" id="UP000037069"/>
    </source>
</evidence>
<dbReference type="STRING" id="7375.A0A0L0C605"/>
<dbReference type="EMBL" id="JRES01000857">
    <property type="protein sequence ID" value="KNC27715.1"/>
    <property type="molecule type" value="Genomic_DNA"/>
</dbReference>
<evidence type="ECO:0000256" key="8">
    <source>
        <dbReference type="ARBA" id="ARBA00022679"/>
    </source>
</evidence>
<dbReference type="SFLD" id="SFLDS00003">
    <property type="entry name" value="Haloacid_Dehalogenase"/>
    <property type="match status" value="1"/>
</dbReference>
<dbReference type="GO" id="GO:0009117">
    <property type="term" value="P:nucleotide metabolic process"/>
    <property type="evidence" value="ECO:0007669"/>
    <property type="project" value="UniProtKB-KW"/>
</dbReference>
<dbReference type="PROSITE" id="PS50096">
    <property type="entry name" value="IQ"/>
    <property type="match status" value="1"/>
</dbReference>
<dbReference type="OMA" id="EKHYYFI"/>
<evidence type="ECO:0000256" key="1">
    <source>
        <dbReference type="ARBA" id="ARBA00000815"/>
    </source>
</evidence>
<dbReference type="EC" id="3.1.3.5" evidence="6"/>
<feature type="compositionally biased region" description="Acidic residues" evidence="22">
    <location>
        <begin position="768"/>
        <end position="782"/>
    </location>
</feature>
<dbReference type="Gene3D" id="3.30.2160.10">
    <property type="entry name" value="Hect, E3 ligase catalytic domain"/>
    <property type="match status" value="1"/>
</dbReference>
<keyword evidence="15" id="KW-0546">Nucleotide metabolism</keyword>